<keyword evidence="11" id="KW-1185">Reference proteome</keyword>
<dbReference type="Pfam" id="PF00668">
    <property type="entry name" value="Condensation"/>
    <property type="match status" value="4"/>
</dbReference>
<keyword evidence="8" id="KW-0511">Multifunctional enzyme</keyword>
<evidence type="ECO:0000256" key="7">
    <source>
        <dbReference type="ARBA" id="ARBA00023194"/>
    </source>
</evidence>
<dbReference type="FunFam" id="3.40.50.980:FF:000001">
    <property type="entry name" value="Non-ribosomal peptide synthetase"/>
    <property type="match status" value="3"/>
</dbReference>
<dbReference type="SUPFAM" id="SSF47336">
    <property type="entry name" value="ACP-like"/>
    <property type="match status" value="3"/>
</dbReference>
<dbReference type="PROSITE" id="PS00012">
    <property type="entry name" value="PHOSPHOPANTETHEINE"/>
    <property type="match status" value="2"/>
</dbReference>
<dbReference type="SUPFAM" id="SSF52777">
    <property type="entry name" value="CoA-dependent acyltransferases"/>
    <property type="match status" value="8"/>
</dbReference>
<dbReference type="InterPro" id="IPR025110">
    <property type="entry name" value="AMP-bd_C"/>
</dbReference>
<dbReference type="SMART" id="SM00823">
    <property type="entry name" value="PKS_PP"/>
    <property type="match status" value="3"/>
</dbReference>
<dbReference type="EMBL" id="SMRT01000019">
    <property type="protein sequence ID" value="TDF92725.1"/>
    <property type="molecule type" value="Genomic_DNA"/>
</dbReference>
<name>A0A4R5KDL6_9BACL</name>
<dbReference type="InterPro" id="IPR045851">
    <property type="entry name" value="AMP-bd_C_sf"/>
</dbReference>
<dbReference type="FunFam" id="1.10.1200.10:FF:000005">
    <property type="entry name" value="Nonribosomal peptide synthetase 1"/>
    <property type="match status" value="3"/>
</dbReference>
<evidence type="ECO:0000256" key="6">
    <source>
        <dbReference type="ARBA" id="ARBA00022737"/>
    </source>
</evidence>
<dbReference type="InterPro" id="IPR009081">
    <property type="entry name" value="PP-bd_ACP"/>
</dbReference>
<dbReference type="GO" id="GO:0031177">
    <property type="term" value="F:phosphopantetheine binding"/>
    <property type="evidence" value="ECO:0007669"/>
    <property type="project" value="InterPro"/>
</dbReference>
<keyword evidence="3" id="KW-0596">Phosphopantetheine</keyword>
<proteinExistence type="inferred from homology"/>
<keyword evidence="4" id="KW-0597">Phosphoprotein</keyword>
<gene>
    <name evidence="10" type="ORF">E1757_28785</name>
</gene>
<dbReference type="Gene3D" id="2.30.38.10">
    <property type="entry name" value="Luciferase, Domain 3"/>
    <property type="match status" value="3"/>
</dbReference>
<evidence type="ECO:0000256" key="5">
    <source>
        <dbReference type="ARBA" id="ARBA00022598"/>
    </source>
</evidence>
<comment type="cofactor">
    <cofactor evidence="1">
        <name>pantetheine 4'-phosphate</name>
        <dbReference type="ChEBI" id="CHEBI:47942"/>
    </cofactor>
</comment>
<dbReference type="FunFam" id="2.30.38.10:FF:000001">
    <property type="entry name" value="Non-ribosomal peptide synthetase PvdI"/>
    <property type="match status" value="2"/>
</dbReference>
<dbReference type="InterPro" id="IPR010071">
    <property type="entry name" value="AA_adenyl_dom"/>
</dbReference>
<dbReference type="FunFam" id="3.40.50.12780:FF:000012">
    <property type="entry name" value="Non-ribosomal peptide synthetase"/>
    <property type="match status" value="3"/>
</dbReference>
<keyword evidence="5" id="KW-0436">Ligase</keyword>
<dbReference type="InterPro" id="IPR001242">
    <property type="entry name" value="Condensation_dom"/>
</dbReference>
<dbReference type="PROSITE" id="PS50075">
    <property type="entry name" value="CARRIER"/>
    <property type="match status" value="3"/>
</dbReference>
<dbReference type="InterPro" id="IPR023213">
    <property type="entry name" value="CAT-like_dom_sf"/>
</dbReference>
<dbReference type="Pfam" id="PF00550">
    <property type="entry name" value="PP-binding"/>
    <property type="match status" value="3"/>
</dbReference>
<dbReference type="InterPro" id="IPR020845">
    <property type="entry name" value="AMP-binding_CS"/>
</dbReference>
<keyword evidence="7" id="KW-0045">Antibiotic biosynthesis</keyword>
<evidence type="ECO:0000256" key="3">
    <source>
        <dbReference type="ARBA" id="ARBA00022450"/>
    </source>
</evidence>
<keyword evidence="6" id="KW-0677">Repeat</keyword>
<dbReference type="GO" id="GO:0005829">
    <property type="term" value="C:cytosol"/>
    <property type="evidence" value="ECO:0007669"/>
    <property type="project" value="TreeGrafter"/>
</dbReference>
<protein>
    <submittedName>
        <fullName evidence="10">Amino acid adenylation domain-containing protein</fullName>
    </submittedName>
</protein>
<dbReference type="InterPro" id="IPR010060">
    <property type="entry name" value="NRPS_synth"/>
</dbReference>
<evidence type="ECO:0000256" key="1">
    <source>
        <dbReference type="ARBA" id="ARBA00001957"/>
    </source>
</evidence>
<dbReference type="Gene3D" id="3.30.559.30">
    <property type="entry name" value="Nonribosomal peptide synthetase, condensation domain"/>
    <property type="match status" value="4"/>
</dbReference>
<dbReference type="Gene3D" id="3.40.50.980">
    <property type="match status" value="6"/>
</dbReference>
<reference evidence="10 11" key="1">
    <citation type="submission" date="2019-03" db="EMBL/GenBank/DDBJ databases">
        <title>This is whole genome sequence of Paenibacillus sp MS74 strain.</title>
        <authorList>
            <person name="Trinh H.N."/>
        </authorList>
    </citation>
    <scope>NUCLEOTIDE SEQUENCE [LARGE SCALE GENOMIC DNA]</scope>
    <source>
        <strain evidence="10 11">MS74</strain>
    </source>
</reference>
<dbReference type="RefSeq" id="WP_133234740.1">
    <property type="nucleotide sequence ID" value="NZ_SMRT01000019.1"/>
</dbReference>
<comment type="caution">
    <text evidence="10">The sequence shown here is derived from an EMBL/GenBank/DDBJ whole genome shotgun (WGS) entry which is preliminary data.</text>
</comment>
<dbReference type="NCBIfam" id="TIGR01733">
    <property type="entry name" value="AA-adenyl-dom"/>
    <property type="match status" value="3"/>
</dbReference>
<dbReference type="CDD" id="cd19543">
    <property type="entry name" value="DCL_NRPS"/>
    <property type="match status" value="1"/>
</dbReference>
<evidence type="ECO:0000259" key="9">
    <source>
        <dbReference type="PROSITE" id="PS50075"/>
    </source>
</evidence>
<dbReference type="SUPFAM" id="SSF56801">
    <property type="entry name" value="Acetyl-CoA synthetase-like"/>
    <property type="match status" value="3"/>
</dbReference>
<feature type="domain" description="Carrier" evidence="9">
    <location>
        <begin position="3063"/>
        <end position="3137"/>
    </location>
</feature>
<evidence type="ECO:0000256" key="8">
    <source>
        <dbReference type="ARBA" id="ARBA00023268"/>
    </source>
</evidence>
<feature type="domain" description="Carrier" evidence="9">
    <location>
        <begin position="975"/>
        <end position="1050"/>
    </location>
</feature>
<dbReference type="InterPro" id="IPR020806">
    <property type="entry name" value="PKS_PP-bd"/>
</dbReference>
<evidence type="ECO:0000313" key="10">
    <source>
        <dbReference type="EMBL" id="TDF92725.1"/>
    </source>
</evidence>
<organism evidence="10 11">
    <name type="scientific">Paenibacillus piri</name>
    <dbReference type="NCBI Taxonomy" id="2547395"/>
    <lineage>
        <taxon>Bacteria</taxon>
        <taxon>Bacillati</taxon>
        <taxon>Bacillota</taxon>
        <taxon>Bacilli</taxon>
        <taxon>Bacillales</taxon>
        <taxon>Paenibacillaceae</taxon>
        <taxon>Paenibacillus</taxon>
    </lineage>
</organism>
<dbReference type="Gene3D" id="1.10.1200.10">
    <property type="entry name" value="ACP-like"/>
    <property type="match status" value="3"/>
</dbReference>
<dbReference type="GO" id="GO:0017000">
    <property type="term" value="P:antibiotic biosynthetic process"/>
    <property type="evidence" value="ECO:0007669"/>
    <property type="project" value="UniProtKB-KW"/>
</dbReference>
<dbReference type="NCBIfam" id="NF003417">
    <property type="entry name" value="PRK04813.1"/>
    <property type="match status" value="3"/>
</dbReference>
<dbReference type="Pfam" id="PF13193">
    <property type="entry name" value="AMP-binding_C"/>
    <property type="match status" value="3"/>
</dbReference>
<dbReference type="InterPro" id="IPR000873">
    <property type="entry name" value="AMP-dep_synth/lig_dom"/>
</dbReference>
<dbReference type="FunFam" id="3.40.50.980:FF:000002">
    <property type="entry name" value="Enterobactin synthetase component F"/>
    <property type="match status" value="1"/>
</dbReference>
<dbReference type="PANTHER" id="PTHR45527">
    <property type="entry name" value="NONRIBOSOMAL PEPTIDE SYNTHETASE"/>
    <property type="match status" value="1"/>
</dbReference>
<sequence>MSQATIQKVYPLTPMQEGMMYHAMLDPESSAYFTQLELAISGQLDIDILQKSLDQLIRSYDILRTVFVHQQLQRPRQVVFAERQANVHFDNITNMPPVQQQLRLENYKRENRTKGFHLGKELLFRVAVFQLADGTFHLIWSNHHILIDGWSLGILMKKLFQYYEALRGGETLTVEPARPYGDYIKWLEKQDKEEALAYWEKRLTQFEQPTSLPQRKRPSAGEGYRNAEFTFVWDDQLVASIRQTANRYQVTASNLFQAVWGALLARYNNTEDAVFGTVVSGRPSAIEGIENMVGLFINTIPTRLQMGQGTTFAELFAVMQQRALEAERYDYVPLYEIQNRSSLNQQLIDHLLAFENFPLDRELENGQLEQRLGFSVQVAGALEQTNYDFNLIAFPGDRWTVKMMYNASVYERQWIEKVAGHLTRMMHAAVRKPETEISRANFISEEEQAQLLDTFNDTEADYPQEKTIHQLFEEQAERLPDRTAVVFDDRQITYRELNAKANRLAAVLRAKGVGSDDIVGIMAERSIEMVIGMLAIIKSGGAYLPIDPAYPTDRIRFMLEDSGTDFLLTHKQLMGLVEFSGETLDLDLDPREAGNAGQEAANLEPVCSPDNLAYIIYTSGTTGKPKGVMISHRNVVRLLYNDKLQFTFSENDVWTMFHSFCFDFSVWEMYGALLYGGKLVVVPKHIAQSPHEFRDLLIREQVTVLSQTPTAFAQLIQRELTEPGKQLGIRYAVFGGEALKPVMLKEWHAKYPETRLINMYGITETTVHVTFKEIGEQEIDSNVSNIGVPIPTLGCYIMDKHLNLMPAGVVGELCVSGLGVARGYLHRPELTAERFFVNPYKPEERLYRSGDLARLLPNGEMEYFGRMDHQVKIRGFRIELGEIESRLLQLKHVSEAAVLARNDKHGHPMLCAYFVAREALSVSELRKSLSASLPDYMVPAHLMQLKEMPVTSNGKLDLKLLPEPEARTDTESFREPEGEMERRLAAIWQDVLGVTRIGAEDDFFSLGGHSLKAMMLTSKIHQQLERYVPIKILFECPTIRQLAGYMQYAEEDTAAAIVPVPARPHYPVSSAQRRMYVLSQLEGAGSSYNMPAVLLLEGELDMPRLEAAFRSLVDRHETLRTSFDMVEGELVQTIDEDVRFQLQRSARSEREAETLIRKFVRPFDLRQAPLLRAELIRFSERRHLLLIDMHHIISDGVSSGILVHDLSQLYRGESLPEPKLHYKDYAVWQNSREQQEHTNRLEAFWLDTFAGELPVLELPGDHPRPAERSFAGERLSFGLSAELSQQMYRLMEETGVTMYMVLLTVFNVFLSKCSAQEDIIVGSPVAGRTHAAIRDIPGMFVNTLALRSAPKGDKTFKQLLLEVKDVCLQAFAHQDYPFEELVEKLPLNRDTNRSPLFNVMFNLQNMDIPQLQLGDLSVSPYPLLPPPAAKFDLTLEAVERNGAIDLSFDYATALFTPETIGRWSGHLLQIAETAIYNPEIRLAELEMITPEERKHLLEPFGETRVSYPIDRTIQSCFEEQASKMPDRVAVVAEQESLTYRELDEKANRLAGELRSRGIGREDAVALLLDRSIDTIVAMLAVLKAGGAYLPIDPENPDQRLQFIFQDSGARCLIAHERHAARASALYSGEIINIDLTPPTGSPDRQAPVNESGDLAYMMYTSGTTGKPKGVMIEHRQVLHLIEALRGQVYSLYDYTVLNVALLAPFHFDASVQQIFASLLLGHTLFIVPGSSTVDGHALAAYYRSRRIDVTDGTPAHLQMLLAAGSLQGVDIRHMLIGGEALPYETVRQLLDLFTRSATAPAITNVYGPTECCVDASAYDIVPPLSAGDRSGSFVPIGRPLGNNRLYILDAYGKLQPTGIPGELCIAGDGVGRGYLNLPELTAERFAADPFVPGESMYRTGDLVCRRADGVIEFVGRMDNQVKIRGYRIELGEIESALLNHKQVTQAAVIGKSEKGTMEQLCAYFVANAVLDAAELRVWLSGQLPKYMVPSSIVQLESILLASNGKIDRRALPETEPDMTMAGREYAAPTSEIEQQLCALWQETLGIERVGVDDNFFELGGHSLKAMTLIGSMQTKLKRDIPLKILFEQPTVRQLALYLQLPGGTDLPLAGAIKPAAKREYYPLSPAQKRMYIVHQLDGTGISCNMPSALVMEGEPDIAHLQLAFKQLVERHESLRTTFTEVNDVPVQMVHEHVDFQCKVTAGEKDEAAQLIRRFVRPFDLSTGPLIRAEIVRMAENRYLLLIDMHHIIADGVSTGILIKQLADLYEARDLPAPKLHFKDFTVWLSEPEQQESIRGQELFWLEQFAGDIPALQLPCDFPRPALQSFAGGRIRFDADLETALKIRSLATETGVTLHMLLLAVFNVFLARMSGQHDIVVGTAVAGRRHADLQDVPGMFVNTLALRSSPEPDKTFRQFLQEVKETGLLALEHQDYPFEELVGRLDLPRDISRNPLFNVMLTLENPDSEPLRLDGLSLSPYELPDTVSKFDLTLAAFENEGAIGLQLEYCCELFAKQTIVRWSGYILNIMRYIADRPDSRLAEIELMSAEEKQRIVADWNQTALSVPHDRTMHELFEDQVRRTPDRPAVAYKGRHWTYRELNARANRLAHLLMGKGIGPEQRVGIMVRPSLEMAAGVLAILKAGGAFVPFDPDYPEQRIAYMLSDSGAPILLTQSDLPVPESFGGEVILLDGEHAMQADRPGFDDETNPIAAIGPRHLAYIIYTSGTTGQPKGVMIEHHSLVNLSYWHNEAFAVTDQDSSAKYAGFGFDASVWEMFPYWIAGAEVHIIDEAIRMDIARLNEYFEHNRITVTFLPTQLCEQFLELDNRSLRILLTGGDKLKRTAERRYTLVNNYGPTESTVVASSTPILPGAGTLSIGRPIANTRLYIVAGAGADTRLQPVGAAGELCIGGRGLARGYNNRPRETAEKFVADPFMPGERMYRTGDLARWLDDGTIEYIGRIDQQVKVRGFRIELSEIEMQLARIMPVKAAAVKDIEENDGSTALCAYIVAEKALNAGQLQQELSRKLPDYMMPRYWVMLDELPLTPNGKVDKKALPEPDIAASAAEYKAPESETQQQLVDIWQDVLGIPQIGIRDNFFARGGDSIKGIQMASRLRKLGWKLDMKDLFQHPTIEQVSPYLQYVQGKQTDQGPIEGEVKLTPIQRRFFEQRFTDMHHWNQSIMLHAPAGFDPQTVAHTIIKMMEHHDALRMVYAANGEGYAQYNRGPAFVQSVGDGIEIIDFRGVSDVERRIADHANHMQKTIDLDKGPLLKTALFQTGQGDHLLIIIHHLVVDGVSWRILLEDFASGYEQAAQGRSIVFQDKTDSFKQWAEQLESYANSQLFLKQSEYWRQLEAEPVMPLPKDNAVDLTKMKDNAVLSFDLTPEATRLLLTDVHRAYGTEINDILLCALGLAVGKWTGHSKLCLNLEGHGREEIIPGMNVSRTVGWFTAQYPVVLEIKPDAPLPNLIKTTKESLRGIPHKGIGYGILRYLTASEHTDGLAFPLQPEISFNYLGQFDREVSTDLFGASPYGMGHQISPEAESLYPLNFTGIVHNGRLVVSCSFNKLQYLRGTINRLMDRFQHQLLQIIDHCASKEDREVTPSDFSAGSLRMDEMEDLFDVLANKLG</sequence>
<evidence type="ECO:0000256" key="2">
    <source>
        <dbReference type="ARBA" id="ARBA00006432"/>
    </source>
</evidence>
<accession>A0A4R5KDL6</accession>
<dbReference type="GO" id="GO:0016874">
    <property type="term" value="F:ligase activity"/>
    <property type="evidence" value="ECO:0007669"/>
    <property type="project" value="UniProtKB-KW"/>
</dbReference>
<dbReference type="Proteomes" id="UP000295636">
    <property type="component" value="Unassembled WGS sequence"/>
</dbReference>
<feature type="domain" description="Carrier" evidence="9">
    <location>
        <begin position="2027"/>
        <end position="2102"/>
    </location>
</feature>
<dbReference type="GO" id="GO:0043041">
    <property type="term" value="P:amino acid activation for nonribosomal peptide biosynthetic process"/>
    <property type="evidence" value="ECO:0007669"/>
    <property type="project" value="TreeGrafter"/>
</dbReference>
<dbReference type="CDD" id="cd17643">
    <property type="entry name" value="A_NRPS_Cytc1-like"/>
    <property type="match status" value="1"/>
</dbReference>
<dbReference type="NCBIfam" id="TIGR01720">
    <property type="entry name" value="NRPS-para261"/>
    <property type="match status" value="1"/>
</dbReference>
<dbReference type="InterPro" id="IPR036736">
    <property type="entry name" value="ACP-like_sf"/>
</dbReference>
<dbReference type="OrthoDB" id="9765680at2"/>
<comment type="similarity">
    <text evidence="2">Belongs to the ATP-dependent AMP-binding enzyme family.</text>
</comment>
<evidence type="ECO:0000313" key="11">
    <source>
        <dbReference type="Proteomes" id="UP000295636"/>
    </source>
</evidence>
<dbReference type="CDD" id="cd19534">
    <property type="entry name" value="E_NRPS"/>
    <property type="match status" value="1"/>
</dbReference>
<evidence type="ECO:0000256" key="4">
    <source>
        <dbReference type="ARBA" id="ARBA00022553"/>
    </source>
</evidence>
<dbReference type="PANTHER" id="PTHR45527:SF1">
    <property type="entry name" value="FATTY ACID SYNTHASE"/>
    <property type="match status" value="1"/>
</dbReference>
<dbReference type="GO" id="GO:0044550">
    <property type="term" value="P:secondary metabolite biosynthetic process"/>
    <property type="evidence" value="ECO:0007669"/>
    <property type="project" value="UniProtKB-ARBA"/>
</dbReference>
<dbReference type="GO" id="GO:0008610">
    <property type="term" value="P:lipid biosynthetic process"/>
    <property type="evidence" value="ECO:0007669"/>
    <property type="project" value="UniProtKB-ARBA"/>
</dbReference>
<dbReference type="FunFam" id="3.30.300.30:FF:000010">
    <property type="entry name" value="Enterobactin synthetase component F"/>
    <property type="match status" value="2"/>
</dbReference>
<dbReference type="PROSITE" id="PS00455">
    <property type="entry name" value="AMP_BINDING"/>
    <property type="match status" value="3"/>
</dbReference>
<dbReference type="CDD" id="cd19531">
    <property type="entry name" value="LCL_NRPS-like"/>
    <property type="match status" value="2"/>
</dbReference>
<dbReference type="Pfam" id="PF00501">
    <property type="entry name" value="AMP-binding"/>
    <property type="match status" value="3"/>
</dbReference>
<dbReference type="Gene3D" id="3.30.300.30">
    <property type="match status" value="3"/>
</dbReference>
<dbReference type="InterPro" id="IPR006162">
    <property type="entry name" value="Ppantetheine_attach_site"/>
</dbReference>
<dbReference type="Gene3D" id="3.30.559.10">
    <property type="entry name" value="Chloramphenicol acetyltransferase-like domain"/>
    <property type="match status" value="4"/>
</dbReference>